<feature type="transmembrane region" description="Helical" evidence="8">
    <location>
        <begin position="65"/>
        <end position="88"/>
    </location>
</feature>
<reference evidence="9" key="1">
    <citation type="submission" date="2025-08" db="UniProtKB">
        <authorList>
            <consortium name="RefSeq"/>
        </authorList>
    </citation>
    <scope>IDENTIFICATION</scope>
    <source>
        <tissue evidence="9">Whole insect</tissue>
    </source>
</reference>
<dbReference type="PANTHER" id="PTHR21143:SF104">
    <property type="entry name" value="GUSTATORY RECEPTOR 8A-RELATED"/>
    <property type="match status" value="1"/>
</dbReference>
<dbReference type="GO" id="GO:0043025">
    <property type="term" value="C:neuronal cell body"/>
    <property type="evidence" value="ECO:0007669"/>
    <property type="project" value="TreeGrafter"/>
</dbReference>
<evidence type="ECO:0000256" key="2">
    <source>
        <dbReference type="ARBA" id="ARBA00022475"/>
    </source>
</evidence>
<evidence type="ECO:0000313" key="9">
    <source>
        <dbReference type="RefSeq" id="XP_028141448.1"/>
    </source>
</evidence>
<feature type="transmembrane region" description="Helical" evidence="8">
    <location>
        <begin position="174"/>
        <end position="196"/>
    </location>
</feature>
<evidence type="ECO:0000256" key="6">
    <source>
        <dbReference type="ARBA" id="ARBA00023170"/>
    </source>
</evidence>
<keyword evidence="2" id="KW-1003">Cell membrane</keyword>
<dbReference type="Pfam" id="PF08395">
    <property type="entry name" value="7tm_7"/>
    <property type="match status" value="1"/>
</dbReference>
<dbReference type="GO" id="GO:0005886">
    <property type="term" value="C:plasma membrane"/>
    <property type="evidence" value="ECO:0007669"/>
    <property type="project" value="UniProtKB-SubCell"/>
</dbReference>
<sequence length="274" mass="31697">MLKLVLYMLLSNFYMRENWQVITRGTKIIFQRFPWEQVVLHTLFIILICVIFSNSLLLIPKSLTVLILIQKYMLTFSTLIASNVALVIKKRFQLLTTEVQSISLTRTYNHNVTKHIGNITKSYKTLYEEVQAYNKLFGYHFLLHHLYLLLQIVSNLHMILQFRKVATLHIILNYSWLGILTMGAAIFAIMCCDLAAREAKNLTTVCYTLLNESVTNQKNAECTQMLLQLIDYTKSVPAKFTAADFYEIKRTTILQILGIAMTYFVVVVQFDGLS</sequence>
<gene>
    <name evidence="9" type="primary">LOC114335415</name>
</gene>
<dbReference type="GO" id="GO:0008049">
    <property type="term" value="P:male courtship behavior"/>
    <property type="evidence" value="ECO:0007669"/>
    <property type="project" value="TreeGrafter"/>
</dbReference>
<evidence type="ECO:0000256" key="7">
    <source>
        <dbReference type="ARBA" id="ARBA00023224"/>
    </source>
</evidence>
<feature type="transmembrane region" description="Helical" evidence="8">
    <location>
        <begin position="141"/>
        <end position="162"/>
    </location>
</feature>
<dbReference type="InParanoid" id="A0A6P7G9D9"/>
<name>A0A6P7G9D9_DIAVI</name>
<dbReference type="PANTHER" id="PTHR21143">
    <property type="entry name" value="INVERTEBRATE GUSTATORY RECEPTOR"/>
    <property type="match status" value="1"/>
</dbReference>
<dbReference type="GO" id="GO:0030425">
    <property type="term" value="C:dendrite"/>
    <property type="evidence" value="ECO:0007669"/>
    <property type="project" value="TreeGrafter"/>
</dbReference>
<proteinExistence type="predicted"/>
<evidence type="ECO:0000256" key="3">
    <source>
        <dbReference type="ARBA" id="ARBA00022692"/>
    </source>
</evidence>
<organism evidence="9">
    <name type="scientific">Diabrotica virgifera virgifera</name>
    <name type="common">western corn rootworm</name>
    <dbReference type="NCBI Taxonomy" id="50390"/>
    <lineage>
        <taxon>Eukaryota</taxon>
        <taxon>Metazoa</taxon>
        <taxon>Ecdysozoa</taxon>
        <taxon>Arthropoda</taxon>
        <taxon>Hexapoda</taxon>
        <taxon>Insecta</taxon>
        <taxon>Pterygota</taxon>
        <taxon>Neoptera</taxon>
        <taxon>Endopterygota</taxon>
        <taxon>Coleoptera</taxon>
        <taxon>Polyphaga</taxon>
        <taxon>Cucujiformia</taxon>
        <taxon>Chrysomeloidea</taxon>
        <taxon>Chrysomelidae</taxon>
        <taxon>Galerucinae</taxon>
        <taxon>Diabroticina</taxon>
        <taxon>Diabroticites</taxon>
        <taxon>Diabrotica</taxon>
    </lineage>
</organism>
<evidence type="ECO:0000256" key="8">
    <source>
        <dbReference type="SAM" id="Phobius"/>
    </source>
</evidence>
<keyword evidence="4 8" id="KW-1133">Transmembrane helix</keyword>
<keyword evidence="3 8" id="KW-0812">Transmembrane</keyword>
<evidence type="ECO:0000256" key="5">
    <source>
        <dbReference type="ARBA" id="ARBA00023136"/>
    </source>
</evidence>
<feature type="transmembrane region" description="Helical" evidence="8">
    <location>
        <begin position="38"/>
        <end position="59"/>
    </location>
</feature>
<dbReference type="RefSeq" id="XP_028141448.1">
    <property type="nucleotide sequence ID" value="XM_028285647.1"/>
</dbReference>
<keyword evidence="5 8" id="KW-0472">Membrane</keyword>
<comment type="subcellular location">
    <subcellularLocation>
        <location evidence="1">Cell membrane</location>
        <topology evidence="1">Multi-pass membrane protein</topology>
    </subcellularLocation>
</comment>
<dbReference type="GO" id="GO:0050909">
    <property type="term" value="P:sensory perception of taste"/>
    <property type="evidence" value="ECO:0007669"/>
    <property type="project" value="InterPro"/>
</dbReference>
<dbReference type="InterPro" id="IPR013604">
    <property type="entry name" value="7TM_chemorcpt"/>
</dbReference>
<feature type="transmembrane region" description="Helical" evidence="8">
    <location>
        <begin position="252"/>
        <end position="270"/>
    </location>
</feature>
<dbReference type="GO" id="GO:0007635">
    <property type="term" value="P:chemosensory behavior"/>
    <property type="evidence" value="ECO:0007669"/>
    <property type="project" value="TreeGrafter"/>
</dbReference>
<keyword evidence="7" id="KW-0807">Transducer</keyword>
<dbReference type="GO" id="GO:0030424">
    <property type="term" value="C:axon"/>
    <property type="evidence" value="ECO:0007669"/>
    <property type="project" value="TreeGrafter"/>
</dbReference>
<protein>
    <submittedName>
        <fullName evidence="9">Uncharacterized protein LOC114335415 isoform X1</fullName>
    </submittedName>
</protein>
<keyword evidence="6" id="KW-0675">Receptor</keyword>
<accession>A0A6P7G9D9</accession>
<dbReference type="AlphaFoldDB" id="A0A6P7G9D9"/>
<evidence type="ECO:0000256" key="4">
    <source>
        <dbReference type="ARBA" id="ARBA00022989"/>
    </source>
</evidence>
<dbReference type="GO" id="GO:0007165">
    <property type="term" value="P:signal transduction"/>
    <property type="evidence" value="ECO:0007669"/>
    <property type="project" value="UniProtKB-KW"/>
</dbReference>
<evidence type="ECO:0000256" key="1">
    <source>
        <dbReference type="ARBA" id="ARBA00004651"/>
    </source>
</evidence>